<evidence type="ECO:0000313" key="4">
    <source>
        <dbReference type="EMBL" id="CAB4151082.1"/>
    </source>
</evidence>
<evidence type="ECO:0000313" key="2">
    <source>
        <dbReference type="EMBL" id="CAB4135778.1"/>
    </source>
</evidence>
<protein>
    <submittedName>
        <fullName evidence="2">Uncharacterized protein</fullName>
    </submittedName>
</protein>
<dbReference type="EMBL" id="LR797130">
    <property type="protein sequence ID" value="CAB4188654.1"/>
    <property type="molecule type" value="Genomic_DNA"/>
</dbReference>
<evidence type="ECO:0000313" key="5">
    <source>
        <dbReference type="EMBL" id="CAB4161615.1"/>
    </source>
</evidence>
<dbReference type="EMBL" id="LR796548">
    <property type="protein sequence ID" value="CAB4151082.1"/>
    <property type="molecule type" value="Genomic_DNA"/>
</dbReference>
<feature type="region of interest" description="Disordered" evidence="1">
    <location>
        <begin position="70"/>
        <end position="99"/>
    </location>
</feature>
<reference evidence="2" key="1">
    <citation type="submission" date="2020-04" db="EMBL/GenBank/DDBJ databases">
        <authorList>
            <person name="Chiriac C."/>
            <person name="Salcher M."/>
            <person name="Ghai R."/>
            <person name="Kavagutti S V."/>
        </authorList>
    </citation>
    <scope>NUCLEOTIDE SEQUENCE</scope>
</reference>
<gene>
    <name evidence="7" type="ORF">UFOVP1031_85</name>
    <name evidence="8" type="ORF">UFOVP1172_50</name>
    <name evidence="9" type="ORF">UFOVP1240_112</name>
    <name evidence="10" type="ORF">UFOVP1486_12</name>
    <name evidence="11" type="ORF">UFOVP1630_149</name>
    <name evidence="2" type="ORF">UFOVP288_129</name>
    <name evidence="3" type="ORF">UFOVP483_67</name>
    <name evidence="4" type="ORF">UFOVP573_143</name>
    <name evidence="5" type="ORF">UFOVP769_129</name>
    <name evidence="6" type="ORF">UFOVP962_97</name>
</gene>
<evidence type="ECO:0000313" key="3">
    <source>
        <dbReference type="EMBL" id="CAB4146105.1"/>
    </source>
</evidence>
<dbReference type="EMBL" id="LR796980">
    <property type="protein sequence ID" value="CAB4179386.1"/>
    <property type="molecule type" value="Genomic_DNA"/>
</dbReference>
<sequence length="133" mass="14392">MNYIKIPVDNAEVMINQHSFLKKKNDDMAKAAFAQMKEFVETASYHQGQIDMLSKSVKDVTFMLTTKPTASIAGSDTGSTGAASSSAPSAQEVPLDPEQVRKSSLIETLQAHEAAYGTFDIDVDVIASFLMAK</sequence>
<evidence type="ECO:0000313" key="9">
    <source>
        <dbReference type="EMBL" id="CAB4192036.1"/>
    </source>
</evidence>
<organism evidence="2">
    <name type="scientific">uncultured Caudovirales phage</name>
    <dbReference type="NCBI Taxonomy" id="2100421"/>
    <lineage>
        <taxon>Viruses</taxon>
        <taxon>Duplodnaviria</taxon>
        <taxon>Heunggongvirae</taxon>
        <taxon>Uroviricota</taxon>
        <taxon>Caudoviricetes</taxon>
        <taxon>Peduoviridae</taxon>
        <taxon>Maltschvirus</taxon>
        <taxon>Maltschvirus maltsch</taxon>
    </lineage>
</organism>
<dbReference type="EMBL" id="LR796461">
    <property type="protein sequence ID" value="CAB4146105.1"/>
    <property type="molecule type" value="Genomic_DNA"/>
</dbReference>
<evidence type="ECO:0000313" key="10">
    <source>
        <dbReference type="EMBL" id="CAB4215839.1"/>
    </source>
</evidence>
<dbReference type="EMBL" id="LR796917">
    <property type="protein sequence ID" value="CAB4174915.1"/>
    <property type="molecule type" value="Genomic_DNA"/>
</dbReference>
<evidence type="ECO:0000313" key="11">
    <source>
        <dbReference type="EMBL" id="CAB4220220.1"/>
    </source>
</evidence>
<dbReference type="EMBL" id="LR796305">
    <property type="protein sequence ID" value="CAB4135778.1"/>
    <property type="molecule type" value="Genomic_DNA"/>
</dbReference>
<accession>A0A6J5LMZ4</accession>
<proteinExistence type="predicted"/>
<feature type="compositionally biased region" description="Low complexity" evidence="1">
    <location>
        <begin position="70"/>
        <end position="90"/>
    </location>
</feature>
<evidence type="ECO:0000256" key="1">
    <source>
        <dbReference type="SAM" id="MobiDB-lite"/>
    </source>
</evidence>
<dbReference type="EMBL" id="LR797180">
    <property type="protein sequence ID" value="CAB4192036.1"/>
    <property type="molecule type" value="Genomic_DNA"/>
</dbReference>
<dbReference type="EMBL" id="LR796709">
    <property type="protein sequence ID" value="CAB4161615.1"/>
    <property type="molecule type" value="Genomic_DNA"/>
</dbReference>
<evidence type="ECO:0000313" key="8">
    <source>
        <dbReference type="EMBL" id="CAB4188654.1"/>
    </source>
</evidence>
<dbReference type="EMBL" id="LR797434">
    <property type="protein sequence ID" value="CAB4215839.1"/>
    <property type="molecule type" value="Genomic_DNA"/>
</dbReference>
<evidence type="ECO:0000313" key="6">
    <source>
        <dbReference type="EMBL" id="CAB4174915.1"/>
    </source>
</evidence>
<evidence type="ECO:0000313" key="7">
    <source>
        <dbReference type="EMBL" id="CAB4179386.1"/>
    </source>
</evidence>
<name>A0A6J5LMZ4_9CAUD</name>
<dbReference type="EMBL" id="LR797492">
    <property type="protein sequence ID" value="CAB4220220.1"/>
    <property type="molecule type" value="Genomic_DNA"/>
</dbReference>